<dbReference type="Proteomes" id="UP001211907">
    <property type="component" value="Unassembled WGS sequence"/>
</dbReference>
<comment type="similarity">
    <text evidence="2">Belongs to the TUBGCP family.</text>
</comment>
<dbReference type="InterPro" id="IPR041470">
    <property type="entry name" value="GCP_N"/>
</dbReference>
<accession>A0AAD5T2T0</accession>
<feature type="domain" description="Gamma tubulin complex component C-terminal" evidence="6">
    <location>
        <begin position="495"/>
        <end position="719"/>
    </location>
</feature>
<dbReference type="AlphaFoldDB" id="A0AAD5T2T0"/>
<keyword evidence="4" id="KW-0493">Microtubule</keyword>
<dbReference type="GO" id="GO:0043015">
    <property type="term" value="F:gamma-tubulin binding"/>
    <property type="evidence" value="ECO:0007669"/>
    <property type="project" value="InterPro"/>
</dbReference>
<evidence type="ECO:0000313" key="8">
    <source>
        <dbReference type="EMBL" id="KAJ3115120.1"/>
    </source>
</evidence>
<dbReference type="GO" id="GO:0000922">
    <property type="term" value="C:spindle pole"/>
    <property type="evidence" value="ECO:0007669"/>
    <property type="project" value="InterPro"/>
</dbReference>
<proteinExistence type="inferred from homology"/>
<evidence type="ECO:0000313" key="9">
    <source>
        <dbReference type="Proteomes" id="UP001211907"/>
    </source>
</evidence>
<keyword evidence="9" id="KW-1185">Reference proteome</keyword>
<evidence type="ECO:0000256" key="3">
    <source>
        <dbReference type="ARBA" id="ARBA00022490"/>
    </source>
</evidence>
<dbReference type="Gene3D" id="1.20.120.1900">
    <property type="entry name" value="Gamma-tubulin complex, C-terminal domain"/>
    <property type="match status" value="1"/>
</dbReference>
<keyword evidence="3" id="KW-0963">Cytoplasm</keyword>
<dbReference type="Pfam" id="PF17681">
    <property type="entry name" value="GCP_N_terminal"/>
    <property type="match status" value="1"/>
</dbReference>
<dbReference type="PANTHER" id="PTHR19302:SF14">
    <property type="entry name" value="GAMMA-TUBULIN COMPLEX COMPONENT 3"/>
    <property type="match status" value="1"/>
</dbReference>
<dbReference type="GO" id="GO:0051011">
    <property type="term" value="F:microtubule minus-end binding"/>
    <property type="evidence" value="ECO:0007669"/>
    <property type="project" value="TreeGrafter"/>
</dbReference>
<evidence type="ECO:0000256" key="1">
    <source>
        <dbReference type="ARBA" id="ARBA00004245"/>
    </source>
</evidence>
<dbReference type="InterPro" id="IPR007259">
    <property type="entry name" value="GCP"/>
</dbReference>
<dbReference type="InterPro" id="IPR040457">
    <property type="entry name" value="GCP_C"/>
</dbReference>
<dbReference type="GO" id="GO:0051225">
    <property type="term" value="P:spindle assembly"/>
    <property type="evidence" value="ECO:0007669"/>
    <property type="project" value="TreeGrafter"/>
</dbReference>
<dbReference type="PANTHER" id="PTHR19302">
    <property type="entry name" value="GAMMA TUBULIN COMPLEX PROTEIN"/>
    <property type="match status" value="1"/>
</dbReference>
<dbReference type="GO" id="GO:0051321">
    <property type="term" value="P:meiotic cell cycle"/>
    <property type="evidence" value="ECO:0007669"/>
    <property type="project" value="TreeGrafter"/>
</dbReference>
<dbReference type="GO" id="GO:0031122">
    <property type="term" value="P:cytoplasmic microtubule organization"/>
    <property type="evidence" value="ECO:0007669"/>
    <property type="project" value="TreeGrafter"/>
</dbReference>
<reference evidence="8" key="1">
    <citation type="submission" date="2020-05" db="EMBL/GenBank/DDBJ databases">
        <title>Phylogenomic resolution of chytrid fungi.</title>
        <authorList>
            <person name="Stajich J.E."/>
            <person name="Amses K."/>
            <person name="Simmons R."/>
            <person name="Seto K."/>
            <person name="Myers J."/>
            <person name="Bonds A."/>
            <person name="Quandt C.A."/>
            <person name="Barry K."/>
            <person name="Liu P."/>
            <person name="Grigoriev I."/>
            <person name="Longcore J.E."/>
            <person name="James T.Y."/>
        </authorList>
    </citation>
    <scope>NUCLEOTIDE SEQUENCE</scope>
    <source>
        <strain evidence="8">JEL0513</strain>
    </source>
</reference>
<dbReference type="GO" id="GO:0000278">
    <property type="term" value="P:mitotic cell cycle"/>
    <property type="evidence" value="ECO:0007669"/>
    <property type="project" value="TreeGrafter"/>
</dbReference>
<dbReference type="GO" id="GO:0007020">
    <property type="term" value="P:microtubule nucleation"/>
    <property type="evidence" value="ECO:0007669"/>
    <property type="project" value="InterPro"/>
</dbReference>
<dbReference type="Pfam" id="PF04130">
    <property type="entry name" value="GCP_C_terminal"/>
    <property type="match status" value="1"/>
</dbReference>
<evidence type="ECO:0000256" key="2">
    <source>
        <dbReference type="ARBA" id="ARBA00010337"/>
    </source>
</evidence>
<comment type="subcellular location">
    <subcellularLocation>
        <location evidence="1">Cytoplasm</location>
        <location evidence="1">Cytoskeleton</location>
    </subcellularLocation>
</comment>
<name>A0AAD5T2T0_9FUNG</name>
<evidence type="ECO:0000256" key="4">
    <source>
        <dbReference type="ARBA" id="ARBA00022701"/>
    </source>
</evidence>
<protein>
    <submittedName>
        <fullName evidence="8">Gamma-tubulin complex component 3</fullName>
    </submittedName>
</protein>
<dbReference type="GO" id="GO:0005816">
    <property type="term" value="C:spindle pole body"/>
    <property type="evidence" value="ECO:0007669"/>
    <property type="project" value="UniProtKB-ARBA"/>
</dbReference>
<dbReference type="GO" id="GO:0005874">
    <property type="term" value="C:microtubule"/>
    <property type="evidence" value="ECO:0007669"/>
    <property type="project" value="UniProtKB-KW"/>
</dbReference>
<gene>
    <name evidence="8" type="primary">TUBGCP3_1</name>
    <name evidence="8" type="ORF">HK100_001455</name>
</gene>
<keyword evidence="5" id="KW-0206">Cytoskeleton</keyword>
<evidence type="ECO:0000259" key="6">
    <source>
        <dbReference type="Pfam" id="PF04130"/>
    </source>
</evidence>
<organism evidence="8 9">
    <name type="scientific">Physocladia obscura</name>
    <dbReference type="NCBI Taxonomy" id="109957"/>
    <lineage>
        <taxon>Eukaryota</taxon>
        <taxon>Fungi</taxon>
        <taxon>Fungi incertae sedis</taxon>
        <taxon>Chytridiomycota</taxon>
        <taxon>Chytridiomycota incertae sedis</taxon>
        <taxon>Chytridiomycetes</taxon>
        <taxon>Chytridiales</taxon>
        <taxon>Chytriomycetaceae</taxon>
        <taxon>Physocladia</taxon>
    </lineage>
</organism>
<dbReference type="InterPro" id="IPR042241">
    <property type="entry name" value="GCP_C_sf"/>
</dbReference>
<feature type="domain" description="Gamma tubulin complex component protein N-terminal" evidence="7">
    <location>
        <begin position="193"/>
        <end position="492"/>
    </location>
</feature>
<comment type="caution">
    <text evidence="8">The sequence shown here is derived from an EMBL/GenBank/DDBJ whole genome shotgun (WGS) entry which is preliminary data.</text>
</comment>
<sequence length="724" mass="82384">MLGPHQSQHQITANNAKITQHITRLVSLFARGRESSAAVDFAVRILQSRIAPSVAADETHISDLIKKKLVKRDSSMDDALKFSAWNHKLSQLAILNRKWAILHCLLTISDQRELIDVRENPMDNAFSVMGLKSIKAAPKFQPLPQAFEPDANVSSNFEKKVRDAFRSPRGPCNGYYLLGGKGGTLEVNESLLLRDMLFIFQDIDGKFIKYNSAVDAYVFVDGVWIPPPTLENISRLSEVGWLYKKIKGIVDGWSQIGNENDGLIRQGFAAGIQNELALHFHLIAQLEDQFTKAELAGTQEFAAKGLSLKRLLVWVHEPLLKLRLISVLVDSSEDLRGGALLSMIHGYTNHGDPFVQSFVEKMLKEISLPFYQMLKRWLYEGELNDPFQEFFVVYDRNVDADNMWRKQYVLRPEMIPSFLNRSVAKKSYLIGKSLNFIRYCCGEETYVIERSQELESYPAGYLEYGDSSMFEKSIGIAYQNISAHILELLFTKYKLISHLQALKKYLLLGQGDLVQNLMDKLGMDLSKPANSILRHNLTGILESSIRSSNAQHDDPDILRRLDVRLLEISSGDSGWDVFTLDYHTDSPISTVFPTQSMHQYMKVEHALSVSWRKGMTEYTEYRKMKNIGQLFHFCNGVLSEMIHFTYQLQYYILFEVLECSWNELNAYLSRKTGDLDQLIGAHNKYLNNITSRGLLAATTGTNNMFSMLVGLFDVILKFQLGMVG</sequence>
<dbReference type="EMBL" id="JADGJH010001314">
    <property type="protein sequence ID" value="KAJ3115120.1"/>
    <property type="molecule type" value="Genomic_DNA"/>
</dbReference>
<dbReference type="GO" id="GO:0000930">
    <property type="term" value="C:gamma-tubulin complex"/>
    <property type="evidence" value="ECO:0007669"/>
    <property type="project" value="TreeGrafter"/>
</dbReference>
<evidence type="ECO:0000256" key="5">
    <source>
        <dbReference type="ARBA" id="ARBA00023212"/>
    </source>
</evidence>
<evidence type="ECO:0000259" key="7">
    <source>
        <dbReference type="Pfam" id="PF17681"/>
    </source>
</evidence>